<name>A0A2W5AX97_9SPHN</name>
<accession>A0A2W5AX97</accession>
<dbReference type="SUPFAM" id="SSF53756">
    <property type="entry name" value="UDP-Glycosyltransferase/glycogen phosphorylase"/>
    <property type="match status" value="1"/>
</dbReference>
<gene>
    <name evidence="1" type="ORF">DI632_12420</name>
</gene>
<dbReference type="EMBL" id="QFNF01000036">
    <property type="protein sequence ID" value="PZO75101.1"/>
    <property type="molecule type" value="Genomic_DNA"/>
</dbReference>
<dbReference type="Pfam" id="PF13692">
    <property type="entry name" value="Glyco_trans_1_4"/>
    <property type="match status" value="1"/>
</dbReference>
<dbReference type="InterPro" id="IPR017521">
    <property type="entry name" value="Sugar_tfrase_PEP-CTERM_Stp1"/>
</dbReference>
<dbReference type="AlphaFoldDB" id="A0A2W5AX97"/>
<dbReference type="Gene3D" id="3.40.50.2000">
    <property type="entry name" value="Glycogen Phosphorylase B"/>
    <property type="match status" value="2"/>
</dbReference>
<dbReference type="NCBIfam" id="TIGR03087">
    <property type="entry name" value="stp1"/>
    <property type="match status" value="1"/>
</dbReference>
<dbReference type="PANTHER" id="PTHR12526">
    <property type="entry name" value="GLYCOSYLTRANSFERASE"/>
    <property type="match status" value="1"/>
</dbReference>
<proteinExistence type="predicted"/>
<sequence>MSEILLLAHRVPYPPDRGDKVRSHHVMRHLSTLGRVHLASFADDPRDLAHADALGQWCASATVLPRTKGNARAAVEALAGGRTVSETAFASPAMRAAVARLLGERRYDATYVYSGQMAQYLPADARFVMDFVDMDSAKFAAYADDARGAMRWMLRREARLLGRFERAVAGRALATLLVSEAEAALFRRTSGTKGVFAIENGIDTAFFDPAGVVPVEPAGPLIVFTGQMDYRPNVDAVRWFAGEVLPRVPGARLAIVGRSPTAAVRALESERVIVTGEVADVRGWIAAAAVVVAPLLLARGIQNKVLEAMAMARPVVASTAAAEGIDHRGTIRVAADAAGFAREVAAVLGDPAGAAALGMAARARAIDRYGWDARLAPLAGLVGLA</sequence>
<dbReference type="GO" id="GO:0016757">
    <property type="term" value="F:glycosyltransferase activity"/>
    <property type="evidence" value="ECO:0007669"/>
    <property type="project" value="TreeGrafter"/>
</dbReference>
<reference evidence="1 2" key="1">
    <citation type="submission" date="2017-08" db="EMBL/GenBank/DDBJ databases">
        <title>Infants hospitalized years apart are colonized by the same room-sourced microbial strains.</title>
        <authorList>
            <person name="Brooks B."/>
            <person name="Olm M.R."/>
            <person name="Firek B.A."/>
            <person name="Baker R."/>
            <person name="Thomas B.C."/>
            <person name="Morowitz M.J."/>
            <person name="Banfield J.F."/>
        </authorList>
    </citation>
    <scope>NUCLEOTIDE SEQUENCE [LARGE SCALE GENOMIC DNA]</scope>
    <source>
        <strain evidence="1">S2_018_000_R3_110</strain>
    </source>
</reference>
<protein>
    <submittedName>
        <fullName evidence="1">TIGR03087 family PEP-CTERM/XrtA system glycosyltransferase</fullName>
    </submittedName>
</protein>
<evidence type="ECO:0000313" key="2">
    <source>
        <dbReference type="Proteomes" id="UP000248614"/>
    </source>
</evidence>
<comment type="caution">
    <text evidence="1">The sequence shown here is derived from an EMBL/GenBank/DDBJ whole genome shotgun (WGS) entry which is preliminary data.</text>
</comment>
<dbReference type="PANTHER" id="PTHR12526:SF600">
    <property type="entry name" value="GLYCOSYL TRANSFERASE GROUP 1"/>
    <property type="match status" value="1"/>
</dbReference>
<dbReference type="Proteomes" id="UP000248614">
    <property type="component" value="Unassembled WGS sequence"/>
</dbReference>
<evidence type="ECO:0000313" key="1">
    <source>
        <dbReference type="EMBL" id="PZO75101.1"/>
    </source>
</evidence>
<keyword evidence="1" id="KW-0808">Transferase</keyword>
<organism evidence="1 2">
    <name type="scientific">Sphingomonas hengshuiensis</name>
    <dbReference type="NCBI Taxonomy" id="1609977"/>
    <lineage>
        <taxon>Bacteria</taxon>
        <taxon>Pseudomonadati</taxon>
        <taxon>Pseudomonadota</taxon>
        <taxon>Alphaproteobacteria</taxon>
        <taxon>Sphingomonadales</taxon>
        <taxon>Sphingomonadaceae</taxon>
        <taxon>Sphingomonas</taxon>
    </lineage>
</organism>